<accession>A0A840BU23</accession>
<name>A0A840BU23_9HYPH</name>
<keyword evidence="1" id="KW-0472">Membrane</keyword>
<keyword evidence="3" id="KW-1185">Reference proteome</keyword>
<proteinExistence type="predicted"/>
<gene>
    <name evidence="2" type="ORF">GGR16_001980</name>
</gene>
<organism evidence="2 3">
    <name type="scientific">Chelatococcus caeni</name>
    <dbReference type="NCBI Taxonomy" id="1348468"/>
    <lineage>
        <taxon>Bacteria</taxon>
        <taxon>Pseudomonadati</taxon>
        <taxon>Pseudomonadota</taxon>
        <taxon>Alphaproteobacteria</taxon>
        <taxon>Hyphomicrobiales</taxon>
        <taxon>Chelatococcaceae</taxon>
        <taxon>Chelatococcus</taxon>
    </lineage>
</organism>
<keyword evidence="1" id="KW-1133">Transmembrane helix</keyword>
<sequence length="62" mass="6403">MKLSGGVRASDEATLTSGQRRLLLAGSAGFGVALLAAGLFFWSHSSQAVFADWLLTAIAGCF</sequence>
<dbReference type="AlphaFoldDB" id="A0A840BU23"/>
<evidence type="ECO:0000313" key="2">
    <source>
        <dbReference type="EMBL" id="MBB4016951.1"/>
    </source>
</evidence>
<protein>
    <submittedName>
        <fullName evidence="2">Uncharacterized protein</fullName>
    </submittedName>
</protein>
<evidence type="ECO:0000256" key="1">
    <source>
        <dbReference type="SAM" id="Phobius"/>
    </source>
</evidence>
<comment type="caution">
    <text evidence="2">The sequence shown here is derived from an EMBL/GenBank/DDBJ whole genome shotgun (WGS) entry which is preliminary data.</text>
</comment>
<feature type="transmembrane region" description="Helical" evidence="1">
    <location>
        <begin position="21"/>
        <end position="42"/>
    </location>
</feature>
<evidence type="ECO:0000313" key="3">
    <source>
        <dbReference type="Proteomes" id="UP000577362"/>
    </source>
</evidence>
<dbReference type="EMBL" id="JACIEN010000002">
    <property type="protein sequence ID" value="MBB4016951.1"/>
    <property type="molecule type" value="Genomic_DNA"/>
</dbReference>
<reference evidence="2 3" key="1">
    <citation type="submission" date="2020-08" db="EMBL/GenBank/DDBJ databases">
        <title>Genomic Encyclopedia of Type Strains, Phase IV (KMG-IV): sequencing the most valuable type-strain genomes for metagenomic binning, comparative biology and taxonomic classification.</title>
        <authorList>
            <person name="Goeker M."/>
        </authorList>
    </citation>
    <scope>NUCLEOTIDE SEQUENCE [LARGE SCALE GENOMIC DNA]</scope>
    <source>
        <strain evidence="2 3">DSM 103737</strain>
    </source>
</reference>
<keyword evidence="1" id="KW-0812">Transmembrane</keyword>
<dbReference type="Proteomes" id="UP000577362">
    <property type="component" value="Unassembled WGS sequence"/>
</dbReference>